<dbReference type="HOGENOM" id="CLU_323591_0_0_0"/>
<dbReference type="SMART" id="SM00758">
    <property type="entry name" value="PA14"/>
    <property type="match status" value="1"/>
</dbReference>
<dbReference type="PROSITE" id="PS51820">
    <property type="entry name" value="PA14"/>
    <property type="match status" value="1"/>
</dbReference>
<dbReference type="PANTHER" id="PTHR19328:SF75">
    <property type="entry name" value="ALDOSE SUGAR DEHYDROGENASE YLII"/>
    <property type="match status" value="1"/>
</dbReference>
<evidence type="ECO:0000259" key="4">
    <source>
        <dbReference type="PROSITE" id="PS51820"/>
    </source>
</evidence>
<dbReference type="Gene3D" id="3.90.182.10">
    <property type="entry name" value="Toxin - Anthrax Protective Antigen,domain 1"/>
    <property type="match status" value="1"/>
</dbReference>
<dbReference type="KEGG" id="dpd:Deipe_3196"/>
<dbReference type="STRING" id="937777.Deipe_3196"/>
<dbReference type="SMART" id="SM00776">
    <property type="entry name" value="NPCBM"/>
    <property type="match status" value="1"/>
</dbReference>
<dbReference type="EMBL" id="CP003382">
    <property type="protein sequence ID" value="AFZ68639.1"/>
    <property type="molecule type" value="Genomic_DNA"/>
</dbReference>
<evidence type="ECO:0000313" key="6">
    <source>
        <dbReference type="Proteomes" id="UP000010467"/>
    </source>
</evidence>
<dbReference type="SUPFAM" id="SSF56988">
    <property type="entry name" value="Anthrax protective antigen"/>
    <property type="match status" value="1"/>
</dbReference>
<reference evidence="6" key="1">
    <citation type="submission" date="2012-03" db="EMBL/GenBank/DDBJ databases">
        <title>Complete sequence of chromosome of Deinococcus peraridilitoris DSM 19664.</title>
        <authorList>
            <person name="Lucas S."/>
            <person name="Copeland A."/>
            <person name="Lapidus A."/>
            <person name="Glavina del Rio T."/>
            <person name="Dalin E."/>
            <person name="Tice H."/>
            <person name="Bruce D."/>
            <person name="Goodwin L."/>
            <person name="Pitluck S."/>
            <person name="Peters L."/>
            <person name="Mikhailova N."/>
            <person name="Lu M."/>
            <person name="Kyrpides N."/>
            <person name="Mavromatis K."/>
            <person name="Ivanova N."/>
            <person name="Brettin T."/>
            <person name="Detter J.C."/>
            <person name="Han C."/>
            <person name="Larimer F."/>
            <person name="Land M."/>
            <person name="Hauser L."/>
            <person name="Markowitz V."/>
            <person name="Cheng J.-F."/>
            <person name="Hugenholtz P."/>
            <person name="Woyke T."/>
            <person name="Wu D."/>
            <person name="Pukall R."/>
            <person name="Steenblock K."/>
            <person name="Brambilla E."/>
            <person name="Klenk H.-P."/>
            <person name="Eisen J.A."/>
        </authorList>
    </citation>
    <scope>NUCLEOTIDE SEQUENCE [LARGE SCALE GENOMIC DNA]</scope>
    <source>
        <strain evidence="6">DSM 19664 / LMG 22246 / CIP 109416 / KR-200</strain>
    </source>
</reference>
<feature type="region of interest" description="Disordered" evidence="2">
    <location>
        <begin position="27"/>
        <end position="48"/>
    </location>
</feature>
<keyword evidence="1 3" id="KW-0732">Signal</keyword>
<dbReference type="RefSeq" id="WP_015236937.1">
    <property type="nucleotide sequence ID" value="NC_019793.1"/>
</dbReference>
<dbReference type="Gene3D" id="2.120.10.30">
    <property type="entry name" value="TolB, C-terminal domain"/>
    <property type="match status" value="1"/>
</dbReference>
<dbReference type="InterPro" id="IPR013222">
    <property type="entry name" value="Glyco_hyd_98_carb-bd"/>
</dbReference>
<dbReference type="Proteomes" id="UP000010467">
    <property type="component" value="Chromosome"/>
</dbReference>
<evidence type="ECO:0000256" key="2">
    <source>
        <dbReference type="SAM" id="MobiDB-lite"/>
    </source>
</evidence>
<dbReference type="PATRIC" id="fig|937777.3.peg.3212"/>
<dbReference type="InterPro" id="IPR011041">
    <property type="entry name" value="Quinoprot_gluc/sorb_DH_b-prop"/>
</dbReference>
<dbReference type="InterPro" id="IPR011042">
    <property type="entry name" value="6-blade_b-propeller_TolB-like"/>
</dbReference>
<dbReference type="eggNOG" id="COG2133">
    <property type="taxonomic scope" value="Bacteria"/>
</dbReference>
<name>L0A5D9_DEIPD</name>
<dbReference type="InterPro" id="IPR038637">
    <property type="entry name" value="NPCBM_sf"/>
</dbReference>
<dbReference type="SUPFAM" id="SSF49785">
    <property type="entry name" value="Galactose-binding domain-like"/>
    <property type="match status" value="1"/>
</dbReference>
<accession>L0A5D9</accession>
<sequence>MHHAQPFRLAWVAALLCSALSACSSSPQASIPDPSSEHGPWTDSPSRSLQPQRLYKGELYLSDLSWTRASSGFGPVERDRANGTEAPDDGGPLIIEGQRFSKGLGVHSNSEVVFPLGGTCTTFNATIGLNDFKLQDALGSSGSVVFQVYLDGTKVYDSGLMRGNSPARYVDLSVRGINTLRLVTTDAGDGRTNDHADWAVARVNCGAEDQLGIGLGAQYFATPDLSGSAQEQVDATVNYDWLKGAPFGGLPADGFSVRWSGRVQSKYSETYTFTVIGDDGVRLWVNGQKLIDSWTGRAPGEQSARVTLSAGQKYDLTLEYADFSGDATARLLWSSPSQPREVIPRTALFPARPSVTSTIPNGGATGVRRDSAISASLYFPTPGAGVDRATLEGGVRLYRSSDPSRSAVPGMPGTDGADGNITFQPTVLLDGSTEYTFEVTNSVKDQTGAPFIAHRLRFTTGTLPSSTTSAVNFSRQQVYPDPATTSGTGGPIASITVDRTGAYLYGVRLDGKILRWPILSDGRLGATQTLELPALSRRAIIGMRFDPLDAQVLWLSHNDSLYPEPARDFTGKISRLRVDTGVTFAGTLEDYVVGLPRSIKDHMSNSLAFGPDGKLYLTQGSMSAAGDADGYWVRAEHLLSGAVLQIDARRTANLPIDVQTEDYEGTPGTYNPLAEGAPVKVFASGVRNAYDLVWHTNGFLYLPTNGTAAGGNAPASPDGSVPALTGVPTQPDFLYKTKTAGAYFGHPNPRLGHYVLNGGNPTSAQDVAEVVTQSPYQGYPVGVRPDSNYRAPSWTFGFNRSPNGAIEYRSNTFGGALKNRLLVVEYANGNNILALTVNAEGNVSRSETIGIASDTALVNPLDLAEDGRNGNLYVAELVNPTSSSRIVLLKPAP</sequence>
<dbReference type="Gene3D" id="2.60.120.1060">
    <property type="entry name" value="NPCBM/NEW2 domain"/>
    <property type="match status" value="1"/>
</dbReference>
<dbReference type="Pfam" id="PF13205">
    <property type="entry name" value="Big_5"/>
    <property type="match status" value="1"/>
</dbReference>
<dbReference type="Pfam" id="PF08305">
    <property type="entry name" value="NPCBM"/>
    <property type="match status" value="1"/>
</dbReference>
<dbReference type="OrthoDB" id="264773at2"/>
<feature type="region of interest" description="Disordered" evidence="2">
    <location>
        <begin position="400"/>
        <end position="420"/>
    </location>
</feature>
<evidence type="ECO:0000256" key="1">
    <source>
        <dbReference type="ARBA" id="ARBA00022729"/>
    </source>
</evidence>
<dbReference type="SUPFAM" id="SSF50952">
    <property type="entry name" value="Soluble quinoprotein glucose dehydrogenase"/>
    <property type="match status" value="1"/>
</dbReference>
<dbReference type="PANTHER" id="PTHR19328">
    <property type="entry name" value="HEDGEHOG-INTERACTING PROTEIN"/>
    <property type="match status" value="1"/>
</dbReference>
<dbReference type="InterPro" id="IPR008979">
    <property type="entry name" value="Galactose-bd-like_sf"/>
</dbReference>
<protein>
    <submittedName>
        <fullName evidence="5">Putative carbohydrate binding protein</fullName>
    </submittedName>
</protein>
<feature type="signal peptide" evidence="3">
    <location>
        <begin position="1"/>
        <end position="29"/>
    </location>
</feature>
<dbReference type="InterPro" id="IPR032812">
    <property type="entry name" value="SbsA_Ig"/>
</dbReference>
<evidence type="ECO:0000256" key="3">
    <source>
        <dbReference type="SAM" id="SignalP"/>
    </source>
</evidence>
<dbReference type="InterPro" id="IPR011658">
    <property type="entry name" value="PA14_dom"/>
</dbReference>
<dbReference type="Pfam" id="PF07691">
    <property type="entry name" value="PA14"/>
    <property type="match status" value="1"/>
</dbReference>
<proteinExistence type="predicted"/>
<dbReference type="eggNOG" id="COG3250">
    <property type="taxonomic scope" value="Bacteria"/>
</dbReference>
<feature type="chain" id="PRO_5003939118" evidence="3">
    <location>
        <begin position="30"/>
        <end position="893"/>
    </location>
</feature>
<keyword evidence="6" id="KW-1185">Reference proteome</keyword>
<gene>
    <name evidence="5" type="ordered locus">Deipe_3196</name>
</gene>
<feature type="domain" description="PA14" evidence="4">
    <location>
        <begin position="210"/>
        <end position="347"/>
    </location>
</feature>
<dbReference type="InterPro" id="IPR037524">
    <property type="entry name" value="PA14/GLEYA"/>
</dbReference>
<dbReference type="AlphaFoldDB" id="L0A5D9"/>
<organism evidence="5 6">
    <name type="scientific">Deinococcus peraridilitoris (strain DSM 19664 / LMG 22246 / CIP 109416 / KR-200)</name>
    <dbReference type="NCBI Taxonomy" id="937777"/>
    <lineage>
        <taxon>Bacteria</taxon>
        <taxon>Thermotogati</taxon>
        <taxon>Deinococcota</taxon>
        <taxon>Deinococci</taxon>
        <taxon>Deinococcales</taxon>
        <taxon>Deinococcaceae</taxon>
        <taxon>Deinococcus</taxon>
    </lineage>
</organism>
<evidence type="ECO:0000313" key="5">
    <source>
        <dbReference type="EMBL" id="AFZ68639.1"/>
    </source>
</evidence>